<evidence type="ECO:0000256" key="5">
    <source>
        <dbReference type="ARBA" id="ARBA00023004"/>
    </source>
</evidence>
<evidence type="ECO:0000259" key="7">
    <source>
        <dbReference type="SMART" id="SM00702"/>
    </source>
</evidence>
<evidence type="ECO:0000256" key="6">
    <source>
        <dbReference type="SAM" id="Phobius"/>
    </source>
</evidence>
<keyword evidence="4" id="KW-0560">Oxidoreductase</keyword>
<dbReference type="GO" id="GO:0004656">
    <property type="term" value="F:procollagen-proline 4-dioxygenase activity"/>
    <property type="evidence" value="ECO:0007669"/>
    <property type="project" value="TreeGrafter"/>
</dbReference>
<keyword evidence="6" id="KW-1133">Transmembrane helix</keyword>
<reference evidence="8" key="1">
    <citation type="journal article" date="2017" name="Science">
        <title>Giant viruses with an expanded complement of translation system components.</title>
        <authorList>
            <person name="Schulz F."/>
            <person name="Yutin N."/>
            <person name="Ivanova N.N."/>
            <person name="Ortega D.R."/>
            <person name="Lee T.K."/>
            <person name="Vierheilig J."/>
            <person name="Daims H."/>
            <person name="Horn M."/>
            <person name="Wagner M."/>
            <person name="Jensen G.J."/>
            <person name="Kyrpides N.C."/>
            <person name="Koonin E.V."/>
            <person name="Woyke T."/>
        </authorList>
    </citation>
    <scope>NUCLEOTIDE SEQUENCE</scope>
    <source>
        <strain evidence="8">KNV1</strain>
    </source>
</reference>
<evidence type="ECO:0000313" key="8">
    <source>
        <dbReference type="EMBL" id="ARF12241.1"/>
    </source>
</evidence>
<feature type="domain" description="Prolyl 4-hydroxylase alpha subunit" evidence="7">
    <location>
        <begin position="47"/>
        <end position="228"/>
    </location>
</feature>
<dbReference type="InterPro" id="IPR006620">
    <property type="entry name" value="Pro_4_hyd_alph"/>
</dbReference>
<keyword evidence="2" id="KW-0479">Metal-binding</keyword>
<keyword evidence="6" id="KW-0812">Transmembrane</keyword>
<dbReference type="PANTHER" id="PTHR10869">
    <property type="entry name" value="PROLYL 4-HYDROXYLASE ALPHA SUBUNIT"/>
    <property type="match status" value="1"/>
</dbReference>
<dbReference type="InterPro" id="IPR045054">
    <property type="entry name" value="P4HA-like"/>
</dbReference>
<evidence type="ECO:0000256" key="4">
    <source>
        <dbReference type="ARBA" id="ARBA00023002"/>
    </source>
</evidence>
<gene>
    <name evidence="8" type="ORF">Klosneuvirus_4_56</name>
</gene>
<dbReference type="GO" id="GO:0005506">
    <property type="term" value="F:iron ion binding"/>
    <property type="evidence" value="ECO:0007669"/>
    <property type="project" value="InterPro"/>
</dbReference>
<dbReference type="PANTHER" id="PTHR10869:SF246">
    <property type="entry name" value="TRANSMEMBRANE PROLYL 4-HYDROXYLASE"/>
    <property type="match status" value="1"/>
</dbReference>
<keyword evidence="5" id="KW-0408">Iron</keyword>
<dbReference type="Gene3D" id="2.60.120.620">
    <property type="entry name" value="q2cbj1_9rhob like domain"/>
    <property type="match status" value="1"/>
</dbReference>
<name>A0A1V0SKP6_9VIRU</name>
<comment type="cofactor">
    <cofactor evidence="1">
        <name>L-ascorbate</name>
        <dbReference type="ChEBI" id="CHEBI:38290"/>
    </cofactor>
</comment>
<dbReference type="InterPro" id="IPR044862">
    <property type="entry name" value="Pro_4_hyd_alph_FE2OG_OXY"/>
</dbReference>
<protein>
    <submittedName>
        <fullName evidence="8">Prolyl 4-hydroxylase alpha subunit</fullName>
    </submittedName>
</protein>
<dbReference type="SMART" id="SM00702">
    <property type="entry name" value="P4Hc"/>
    <property type="match status" value="1"/>
</dbReference>
<feature type="transmembrane region" description="Helical" evidence="6">
    <location>
        <begin position="6"/>
        <end position="28"/>
    </location>
</feature>
<dbReference type="EMBL" id="KY684111">
    <property type="protein sequence ID" value="ARF12241.1"/>
    <property type="molecule type" value="Genomic_DNA"/>
</dbReference>
<dbReference type="Pfam" id="PF13640">
    <property type="entry name" value="2OG-FeII_Oxy_3"/>
    <property type="match status" value="1"/>
</dbReference>
<sequence>MNIYIILIIVSIITTILFANYLYNYLLLPIEPVKDISPYGYCNISKPYIKPFEINNILTEKECNELINYCYDQKTDDGKTTGIYVGNTNDLVCWLPKTDNRCKEIVKKIATMFKIPFENAENMRITRYFPNQSFNDRFDSCCDDTLKCREFMKHGGPRIMSVIIYLTDDYTGGETYFQNIGLKFKPKKGDGIVFYPLDTKTNKCHPALSYSGLPINYGVKWIINIWFRQDKII</sequence>
<evidence type="ECO:0000256" key="2">
    <source>
        <dbReference type="ARBA" id="ARBA00022723"/>
    </source>
</evidence>
<keyword evidence="3" id="KW-0223">Dioxygenase</keyword>
<organism evidence="8">
    <name type="scientific">Klosneuvirus KNV1</name>
    <dbReference type="NCBI Taxonomy" id="1977640"/>
    <lineage>
        <taxon>Viruses</taxon>
        <taxon>Varidnaviria</taxon>
        <taxon>Bamfordvirae</taxon>
        <taxon>Nucleocytoviricota</taxon>
        <taxon>Megaviricetes</taxon>
        <taxon>Imitervirales</taxon>
        <taxon>Mimiviridae</taxon>
        <taxon>Klosneuvirinae</taxon>
        <taxon>Klosneuvirus</taxon>
    </lineage>
</organism>
<dbReference type="GO" id="GO:0031418">
    <property type="term" value="F:L-ascorbic acid binding"/>
    <property type="evidence" value="ECO:0007669"/>
    <property type="project" value="InterPro"/>
</dbReference>
<proteinExistence type="predicted"/>
<keyword evidence="6" id="KW-0472">Membrane</keyword>
<accession>A0A1V0SKP6</accession>
<evidence type="ECO:0000256" key="1">
    <source>
        <dbReference type="ARBA" id="ARBA00001961"/>
    </source>
</evidence>
<evidence type="ECO:0000256" key="3">
    <source>
        <dbReference type="ARBA" id="ARBA00022964"/>
    </source>
</evidence>